<evidence type="ECO:0000313" key="5">
    <source>
        <dbReference type="Proteomes" id="UP001190926"/>
    </source>
</evidence>
<keyword evidence="5" id="KW-1185">Reference proteome</keyword>
<dbReference type="SUPFAM" id="SSF52047">
    <property type="entry name" value="RNI-like"/>
    <property type="match status" value="1"/>
</dbReference>
<dbReference type="Proteomes" id="UP001190926">
    <property type="component" value="Unassembled WGS sequence"/>
</dbReference>
<name>A0AAD4NWE0_PERFH</name>
<keyword evidence="2" id="KW-0963">Cytoplasm</keyword>
<proteinExistence type="predicted"/>
<evidence type="ECO:0000256" key="1">
    <source>
        <dbReference type="ARBA" id="ARBA00004245"/>
    </source>
</evidence>
<dbReference type="GO" id="GO:0005856">
    <property type="term" value="C:cytoskeleton"/>
    <property type="evidence" value="ECO:0007669"/>
    <property type="project" value="UniProtKB-SubCell"/>
</dbReference>
<dbReference type="PANTHER" id="PTHR24107:SF2">
    <property type="entry name" value="NLR FAMILY CARD DOMAIN CONTAINING 3"/>
    <property type="match status" value="1"/>
</dbReference>
<evidence type="ECO:0000256" key="2">
    <source>
        <dbReference type="ARBA" id="ARBA00022490"/>
    </source>
</evidence>
<accession>A0AAD4NWE0</accession>
<dbReference type="Pfam" id="PF13516">
    <property type="entry name" value="LRR_6"/>
    <property type="match status" value="2"/>
</dbReference>
<evidence type="ECO:0000313" key="4">
    <source>
        <dbReference type="EMBL" id="KAH6754902.1"/>
    </source>
</evidence>
<dbReference type="InterPro" id="IPR032675">
    <property type="entry name" value="LRR_dom_sf"/>
</dbReference>
<protein>
    <submittedName>
        <fullName evidence="4">RNI-like superfamily protein</fullName>
    </submittedName>
</protein>
<organism evidence="4 5">
    <name type="scientific">Perilla frutescens var. hirtella</name>
    <name type="common">Perilla citriodora</name>
    <name type="synonym">Perilla setoyensis</name>
    <dbReference type="NCBI Taxonomy" id="608512"/>
    <lineage>
        <taxon>Eukaryota</taxon>
        <taxon>Viridiplantae</taxon>
        <taxon>Streptophyta</taxon>
        <taxon>Embryophyta</taxon>
        <taxon>Tracheophyta</taxon>
        <taxon>Spermatophyta</taxon>
        <taxon>Magnoliopsida</taxon>
        <taxon>eudicotyledons</taxon>
        <taxon>Gunneridae</taxon>
        <taxon>Pentapetalae</taxon>
        <taxon>asterids</taxon>
        <taxon>lamiids</taxon>
        <taxon>Lamiales</taxon>
        <taxon>Lamiaceae</taxon>
        <taxon>Nepetoideae</taxon>
        <taxon>Elsholtzieae</taxon>
        <taxon>Perilla</taxon>
    </lineage>
</organism>
<comment type="caution">
    <text evidence="4">The sequence shown here is derived from an EMBL/GenBank/DDBJ whole genome shotgun (WGS) entry which is preliminary data.</text>
</comment>
<dbReference type="EMBL" id="SDAM02029692">
    <property type="protein sequence ID" value="KAH6754902.1"/>
    <property type="molecule type" value="Genomic_DNA"/>
</dbReference>
<dbReference type="InterPro" id="IPR052410">
    <property type="entry name" value="DRC5"/>
</dbReference>
<dbReference type="Gene3D" id="3.80.10.10">
    <property type="entry name" value="Ribonuclease Inhibitor"/>
    <property type="match status" value="1"/>
</dbReference>
<dbReference type="PANTHER" id="PTHR24107">
    <property type="entry name" value="YNEIN REGULATORY COMPLEX SUBUNIT 5"/>
    <property type="match status" value="1"/>
</dbReference>
<keyword evidence="3" id="KW-0206">Cytoskeleton</keyword>
<comment type="subcellular location">
    <subcellularLocation>
        <location evidence="1">Cytoplasm</location>
        <location evidence="1">Cytoskeleton</location>
    </subcellularLocation>
</comment>
<dbReference type="SMART" id="SM00368">
    <property type="entry name" value="LRR_RI"/>
    <property type="match status" value="2"/>
</dbReference>
<evidence type="ECO:0000256" key="3">
    <source>
        <dbReference type="ARBA" id="ARBA00023212"/>
    </source>
</evidence>
<dbReference type="InterPro" id="IPR001611">
    <property type="entry name" value="Leu-rich_rpt"/>
</dbReference>
<dbReference type="AlphaFoldDB" id="A0AAD4NWE0"/>
<sequence length="306" mass="32897">MVSTSALSLSSHPKISFAFQNIHTTQLWCFSSDKSVSLTQNGPKLVCPFTLLTINSRPLSSTKFLVRAAATGGRSSRRGASSRRVYQESQALPPTAPVKQIASFILPAGAFVVVTFVLWKLVEKILVPKSSKSVAEEDKPASGAKWSFSPGTNLLSSFGAKIERESKLRLNDFAKELRAFSSIDMSGRNFGDEGLFFLAESLAYNQTAEEVSFAANGITAEGIKAFDGILQSNVALKTLNLSGNSIGDEGVKSLCDILVNNSGIQKLQLSSSAFGDEGAKAIAEMLKKNSTLRIIELNNNLIDYSV</sequence>
<dbReference type="FunFam" id="3.80.10.10:FF:000933">
    <property type="entry name" value="RNI-like superfamily protein"/>
    <property type="match status" value="1"/>
</dbReference>
<gene>
    <name evidence="4" type="ORF">C2S53_019562</name>
</gene>
<reference evidence="4 5" key="1">
    <citation type="journal article" date="2021" name="Nat. Commun.">
        <title>Incipient diploidization of the medicinal plant Perilla within 10,000 years.</title>
        <authorList>
            <person name="Zhang Y."/>
            <person name="Shen Q."/>
            <person name="Leng L."/>
            <person name="Zhang D."/>
            <person name="Chen S."/>
            <person name="Shi Y."/>
            <person name="Ning Z."/>
            <person name="Chen S."/>
        </authorList>
    </citation>
    <scope>NUCLEOTIDE SEQUENCE [LARGE SCALE GENOMIC DNA]</scope>
    <source>
        <strain evidence="5">cv. PC099</strain>
    </source>
</reference>